<dbReference type="GO" id="GO:0004359">
    <property type="term" value="F:glutaminase activity"/>
    <property type="evidence" value="ECO:0007669"/>
    <property type="project" value="InterPro"/>
</dbReference>
<dbReference type="GO" id="GO:0006537">
    <property type="term" value="P:glutamate biosynthetic process"/>
    <property type="evidence" value="ECO:0007669"/>
    <property type="project" value="TreeGrafter"/>
</dbReference>
<sequence>MDMELKDYDSRTPLHIAAAEGHMDVVLFLTQSCKVNPFVKDRWGNIPRDDAMQFGREDVVKILEEYEQNYIVLTSQIDTEDRSHQSVCSSLEGRV</sequence>
<dbReference type="InterPro" id="IPR002110">
    <property type="entry name" value="Ankyrin_rpt"/>
</dbReference>
<dbReference type="PROSITE" id="PS50088">
    <property type="entry name" value="ANK_REPEAT"/>
    <property type="match status" value="1"/>
</dbReference>
<dbReference type="SUPFAM" id="SSF48403">
    <property type="entry name" value="Ankyrin repeat"/>
    <property type="match status" value="1"/>
</dbReference>
<feature type="repeat" description="ANK" evidence="1">
    <location>
        <begin position="9"/>
        <end position="31"/>
    </location>
</feature>
<evidence type="ECO:0000256" key="1">
    <source>
        <dbReference type="PROSITE-ProRule" id="PRU00023"/>
    </source>
</evidence>
<dbReference type="PROSITE" id="PS50297">
    <property type="entry name" value="ANK_REP_REGION"/>
    <property type="match status" value="1"/>
</dbReference>
<dbReference type="PANTHER" id="PTHR12544">
    <property type="entry name" value="GLUTAMINASE"/>
    <property type="match status" value="1"/>
</dbReference>
<dbReference type="EMBL" id="QBIY01005564">
    <property type="protein sequence ID" value="RXN37647.1"/>
    <property type="molecule type" value="Genomic_DNA"/>
</dbReference>
<dbReference type="Proteomes" id="UP000290572">
    <property type="component" value="Unassembled WGS sequence"/>
</dbReference>
<dbReference type="AlphaFoldDB" id="A0A498P2I6"/>
<protein>
    <submittedName>
        <fullName evidence="2">Glutaminase kidney mitochondrial-like protein</fullName>
    </submittedName>
</protein>
<dbReference type="GO" id="GO:0006543">
    <property type="term" value="P:L-glutamine catabolic process"/>
    <property type="evidence" value="ECO:0007669"/>
    <property type="project" value="TreeGrafter"/>
</dbReference>
<dbReference type="InterPro" id="IPR036770">
    <property type="entry name" value="Ankyrin_rpt-contain_sf"/>
</dbReference>
<dbReference type="Gene3D" id="1.25.40.20">
    <property type="entry name" value="Ankyrin repeat-containing domain"/>
    <property type="match status" value="1"/>
</dbReference>
<reference evidence="2 3" key="1">
    <citation type="submission" date="2018-03" db="EMBL/GenBank/DDBJ databases">
        <title>Draft genome sequence of Rohu Carp (Labeo rohita).</title>
        <authorList>
            <person name="Das P."/>
            <person name="Kushwaha B."/>
            <person name="Joshi C.G."/>
            <person name="Kumar D."/>
            <person name="Nagpure N.S."/>
            <person name="Sahoo L."/>
            <person name="Das S.P."/>
            <person name="Bit A."/>
            <person name="Patnaik S."/>
            <person name="Meher P.K."/>
            <person name="Jayasankar P."/>
            <person name="Koringa P.G."/>
            <person name="Patel N.V."/>
            <person name="Hinsu A.T."/>
            <person name="Kumar R."/>
            <person name="Pandey M."/>
            <person name="Agarwal S."/>
            <person name="Srivastava S."/>
            <person name="Singh M."/>
            <person name="Iquebal M.A."/>
            <person name="Jaiswal S."/>
            <person name="Angadi U.B."/>
            <person name="Kumar N."/>
            <person name="Raza M."/>
            <person name="Shah T.M."/>
            <person name="Rai A."/>
            <person name="Jena J.K."/>
        </authorList>
    </citation>
    <scope>NUCLEOTIDE SEQUENCE [LARGE SCALE GENOMIC DNA]</scope>
    <source>
        <strain evidence="2">DASCIFA01</strain>
        <tissue evidence="2">Testis</tissue>
    </source>
</reference>
<dbReference type="PANTHER" id="PTHR12544:SF33">
    <property type="entry name" value="GLUTAMINASE LIVER ISOFORM, MITOCHONDRIAL"/>
    <property type="match status" value="1"/>
</dbReference>
<evidence type="ECO:0000313" key="2">
    <source>
        <dbReference type="EMBL" id="RXN37647.1"/>
    </source>
</evidence>
<evidence type="ECO:0000313" key="3">
    <source>
        <dbReference type="Proteomes" id="UP000290572"/>
    </source>
</evidence>
<dbReference type="Pfam" id="PF12796">
    <property type="entry name" value="Ank_2"/>
    <property type="match status" value="1"/>
</dbReference>
<gene>
    <name evidence="2" type="ORF">ROHU_001858</name>
</gene>
<accession>A0A498P2I6</accession>
<name>A0A498P2I6_LABRO</name>
<dbReference type="SMART" id="SM00248">
    <property type="entry name" value="ANK"/>
    <property type="match status" value="1"/>
</dbReference>
<comment type="caution">
    <text evidence="2">The sequence shown here is derived from an EMBL/GenBank/DDBJ whole genome shotgun (WGS) entry which is preliminary data.</text>
</comment>
<keyword evidence="1" id="KW-0040">ANK repeat</keyword>
<keyword evidence="3" id="KW-1185">Reference proteome</keyword>
<dbReference type="STRING" id="84645.A0A498P2I6"/>
<dbReference type="InterPro" id="IPR015868">
    <property type="entry name" value="Glutaminase"/>
</dbReference>
<proteinExistence type="predicted"/>
<organism evidence="2 3">
    <name type="scientific">Labeo rohita</name>
    <name type="common">Indian major carp</name>
    <name type="synonym">Cyprinus rohita</name>
    <dbReference type="NCBI Taxonomy" id="84645"/>
    <lineage>
        <taxon>Eukaryota</taxon>
        <taxon>Metazoa</taxon>
        <taxon>Chordata</taxon>
        <taxon>Craniata</taxon>
        <taxon>Vertebrata</taxon>
        <taxon>Euteleostomi</taxon>
        <taxon>Actinopterygii</taxon>
        <taxon>Neopterygii</taxon>
        <taxon>Teleostei</taxon>
        <taxon>Ostariophysi</taxon>
        <taxon>Cypriniformes</taxon>
        <taxon>Cyprinidae</taxon>
        <taxon>Labeoninae</taxon>
        <taxon>Labeonini</taxon>
        <taxon>Labeo</taxon>
    </lineage>
</organism>